<dbReference type="RefSeq" id="WP_085801972.1">
    <property type="nucleotide sequence ID" value="NZ_JAIMIB010000038.1"/>
</dbReference>
<protein>
    <submittedName>
        <fullName evidence="1">Uncharacterized protein</fullName>
    </submittedName>
</protein>
<accession>A0A1X7BWN6</accession>
<dbReference type="AlphaFoldDB" id="A0A1X7BWN6"/>
<dbReference type="EMBL" id="FWXB01000020">
    <property type="protein sequence ID" value="SMC14051.1"/>
    <property type="molecule type" value="Genomic_DNA"/>
</dbReference>
<sequence>MTQTSKTFVSIGDLNEQLTKRKMLAKLIGSTDRQRCISYSSLTVEIAHRLVEQFDLLLQFVEDMKLILTRLGG</sequence>
<name>A0A1X7BWN6_9RHOB</name>
<organism evidence="1 2">
    <name type="scientific">Roseovarius aestuarii</name>
    <dbReference type="NCBI Taxonomy" id="475083"/>
    <lineage>
        <taxon>Bacteria</taxon>
        <taxon>Pseudomonadati</taxon>
        <taxon>Pseudomonadota</taxon>
        <taxon>Alphaproteobacteria</taxon>
        <taxon>Rhodobacterales</taxon>
        <taxon>Roseobacteraceae</taxon>
        <taxon>Roseovarius</taxon>
    </lineage>
</organism>
<dbReference type="Proteomes" id="UP000193224">
    <property type="component" value="Unassembled WGS sequence"/>
</dbReference>
<proteinExistence type="predicted"/>
<keyword evidence="2" id="KW-1185">Reference proteome</keyword>
<reference evidence="1 2" key="1">
    <citation type="submission" date="2017-03" db="EMBL/GenBank/DDBJ databases">
        <authorList>
            <person name="Afonso C.L."/>
            <person name="Miller P.J."/>
            <person name="Scott M.A."/>
            <person name="Spackman E."/>
            <person name="Goraichik I."/>
            <person name="Dimitrov K.M."/>
            <person name="Suarez D.L."/>
            <person name="Swayne D.E."/>
        </authorList>
    </citation>
    <scope>NUCLEOTIDE SEQUENCE [LARGE SCALE GENOMIC DNA]</scope>
    <source>
        <strain evidence="1 2">CECT 7745</strain>
    </source>
</reference>
<gene>
    <name evidence="1" type="ORF">ROA7745_03915</name>
</gene>
<evidence type="ECO:0000313" key="1">
    <source>
        <dbReference type="EMBL" id="SMC14051.1"/>
    </source>
</evidence>
<evidence type="ECO:0000313" key="2">
    <source>
        <dbReference type="Proteomes" id="UP000193224"/>
    </source>
</evidence>